<dbReference type="NCBIfam" id="NF033516">
    <property type="entry name" value="transpos_IS3"/>
    <property type="match status" value="1"/>
</dbReference>
<dbReference type="InterPro" id="IPR012337">
    <property type="entry name" value="RNaseH-like_sf"/>
</dbReference>
<evidence type="ECO:0000313" key="3">
    <source>
        <dbReference type="Proteomes" id="UP000886808"/>
    </source>
</evidence>
<dbReference type="InterPro" id="IPR036397">
    <property type="entry name" value="RNaseH_sf"/>
</dbReference>
<dbReference type="EMBL" id="DXIE01000014">
    <property type="protein sequence ID" value="HIV61535.1"/>
    <property type="molecule type" value="Genomic_DNA"/>
</dbReference>
<dbReference type="PANTHER" id="PTHR46889">
    <property type="entry name" value="TRANSPOSASE INSF FOR INSERTION SEQUENCE IS3B-RELATED"/>
    <property type="match status" value="1"/>
</dbReference>
<dbReference type="PROSITE" id="PS50994">
    <property type="entry name" value="INTEGRASE"/>
    <property type="match status" value="1"/>
</dbReference>
<protein>
    <submittedName>
        <fullName evidence="2">IS3 family transposase</fullName>
    </submittedName>
</protein>
<evidence type="ECO:0000313" key="2">
    <source>
        <dbReference type="EMBL" id="HIV61535.1"/>
    </source>
</evidence>
<evidence type="ECO:0000259" key="1">
    <source>
        <dbReference type="PROSITE" id="PS50994"/>
    </source>
</evidence>
<dbReference type="InterPro" id="IPR001584">
    <property type="entry name" value="Integrase_cat-core"/>
</dbReference>
<dbReference type="Pfam" id="PF00665">
    <property type="entry name" value="rve"/>
    <property type="match status" value="1"/>
</dbReference>
<gene>
    <name evidence="2" type="ORF">H9746_01600</name>
</gene>
<dbReference type="GO" id="GO:0015074">
    <property type="term" value="P:DNA integration"/>
    <property type="evidence" value="ECO:0007669"/>
    <property type="project" value="InterPro"/>
</dbReference>
<dbReference type="GO" id="GO:0003676">
    <property type="term" value="F:nucleic acid binding"/>
    <property type="evidence" value="ECO:0007669"/>
    <property type="project" value="InterPro"/>
</dbReference>
<reference evidence="2" key="1">
    <citation type="journal article" date="2021" name="PeerJ">
        <title>Extensive microbial diversity within the chicken gut microbiome revealed by metagenomics and culture.</title>
        <authorList>
            <person name="Gilroy R."/>
            <person name="Ravi A."/>
            <person name="Getino M."/>
            <person name="Pursley I."/>
            <person name="Horton D.L."/>
            <person name="Alikhan N.F."/>
            <person name="Baker D."/>
            <person name="Gharbi K."/>
            <person name="Hall N."/>
            <person name="Watson M."/>
            <person name="Adriaenssens E.M."/>
            <person name="Foster-Nyarko E."/>
            <person name="Jarju S."/>
            <person name="Secka A."/>
            <person name="Antonio M."/>
            <person name="Oren A."/>
            <person name="Chaudhuri R.R."/>
            <person name="La Ragione R."/>
            <person name="Hildebrand F."/>
            <person name="Pallen M.J."/>
        </authorList>
    </citation>
    <scope>NUCLEOTIDE SEQUENCE</scope>
    <source>
        <strain evidence="2">CHK193-4272</strain>
    </source>
</reference>
<dbReference type="Gene3D" id="3.30.420.10">
    <property type="entry name" value="Ribonuclease H-like superfamily/Ribonuclease H"/>
    <property type="match status" value="1"/>
</dbReference>
<sequence>MIRQKILELYAKTDKRLGVNKIKICLENEYCLFVSTGQMYRLMKEMNIPKMSTIKPPTFKLKTPENQTFENKLAQNFNVPAPNQVWVCDFTYVKVGQRFGYICVIMDLYARKVISYKISNHINTDSAIKTLQSAVKSRKISKGILFHTDRGSQFTAYDFRKLIDSLHIVQSFSAKVHPYDSAVIECFFKYLKKEELNRRSFSSIQQLNLSLVKYIDGFYNPIRPHSHNNGLSPNQMESLFFN</sequence>
<dbReference type="Pfam" id="PF13333">
    <property type="entry name" value="rve_2"/>
    <property type="match status" value="1"/>
</dbReference>
<dbReference type="InterPro" id="IPR048020">
    <property type="entry name" value="Transpos_IS3"/>
</dbReference>
<dbReference type="Proteomes" id="UP000886808">
    <property type="component" value="Unassembled WGS sequence"/>
</dbReference>
<feature type="domain" description="Integrase catalytic" evidence="1">
    <location>
        <begin position="78"/>
        <end position="241"/>
    </location>
</feature>
<organism evidence="2 3">
    <name type="scientific">Candidatus Butyricicoccus avistercoris</name>
    <dbReference type="NCBI Taxonomy" id="2838518"/>
    <lineage>
        <taxon>Bacteria</taxon>
        <taxon>Bacillati</taxon>
        <taxon>Bacillota</taxon>
        <taxon>Clostridia</taxon>
        <taxon>Eubacteriales</taxon>
        <taxon>Butyricicoccaceae</taxon>
        <taxon>Butyricicoccus</taxon>
    </lineage>
</organism>
<proteinExistence type="predicted"/>
<dbReference type="SUPFAM" id="SSF53098">
    <property type="entry name" value="Ribonuclease H-like"/>
    <property type="match status" value="1"/>
</dbReference>
<reference evidence="2" key="2">
    <citation type="submission" date="2021-04" db="EMBL/GenBank/DDBJ databases">
        <authorList>
            <person name="Gilroy R."/>
        </authorList>
    </citation>
    <scope>NUCLEOTIDE SEQUENCE</scope>
    <source>
        <strain evidence="2">CHK193-4272</strain>
    </source>
</reference>
<dbReference type="AlphaFoldDB" id="A0A9D1PH25"/>
<accession>A0A9D1PH25</accession>
<comment type="caution">
    <text evidence="2">The sequence shown here is derived from an EMBL/GenBank/DDBJ whole genome shotgun (WGS) entry which is preliminary data.</text>
</comment>
<name>A0A9D1PH25_9FIRM</name>
<dbReference type="PANTHER" id="PTHR46889:SF4">
    <property type="entry name" value="TRANSPOSASE INSO FOR INSERTION SEQUENCE ELEMENT IS911B-RELATED"/>
    <property type="match status" value="1"/>
</dbReference>
<dbReference type="InterPro" id="IPR050900">
    <property type="entry name" value="Transposase_IS3/IS150/IS904"/>
</dbReference>